<evidence type="ECO:0000256" key="8">
    <source>
        <dbReference type="ARBA" id="ARBA00023136"/>
    </source>
</evidence>
<evidence type="ECO:0000313" key="11">
    <source>
        <dbReference type="EMBL" id="KAK7235721.1"/>
    </source>
</evidence>
<feature type="transmembrane region" description="Helical" evidence="10">
    <location>
        <begin position="170"/>
        <end position="188"/>
    </location>
</feature>
<keyword evidence="5 10" id="KW-0276">Fatty acid metabolism</keyword>
<keyword evidence="3 10" id="KW-0808">Transferase</keyword>
<evidence type="ECO:0000256" key="7">
    <source>
        <dbReference type="ARBA" id="ARBA00023098"/>
    </source>
</evidence>
<accession>A0ABR1FQF7</accession>
<dbReference type="PANTHER" id="PTHR11157:SF140">
    <property type="entry name" value="ELONGATION OF FATTY ACIDS PROTEIN"/>
    <property type="match status" value="1"/>
</dbReference>
<evidence type="ECO:0000256" key="6">
    <source>
        <dbReference type="ARBA" id="ARBA00022989"/>
    </source>
</evidence>
<feature type="transmembrane region" description="Helical" evidence="10">
    <location>
        <begin position="114"/>
        <end position="136"/>
    </location>
</feature>
<evidence type="ECO:0000313" key="12">
    <source>
        <dbReference type="Proteomes" id="UP001363151"/>
    </source>
</evidence>
<keyword evidence="2 10" id="KW-0444">Lipid biosynthesis</keyword>
<feature type="transmembrane region" description="Helical" evidence="10">
    <location>
        <begin position="68"/>
        <end position="94"/>
    </location>
</feature>
<keyword evidence="6 10" id="KW-1133">Transmembrane helix</keyword>
<dbReference type="EMBL" id="JBBJCI010000290">
    <property type="protein sequence ID" value="KAK7235721.1"/>
    <property type="molecule type" value="Genomic_DNA"/>
</dbReference>
<dbReference type="InterPro" id="IPR030457">
    <property type="entry name" value="ELO_CS"/>
</dbReference>
<evidence type="ECO:0000256" key="3">
    <source>
        <dbReference type="ARBA" id="ARBA00022679"/>
    </source>
</evidence>
<comment type="catalytic activity">
    <reaction evidence="10">
        <text>an acyl-CoA + malonyl-CoA + H(+) = a 3-oxoacyl-CoA + CO2 + CoA</text>
        <dbReference type="Rhea" id="RHEA:50252"/>
        <dbReference type="ChEBI" id="CHEBI:15378"/>
        <dbReference type="ChEBI" id="CHEBI:16526"/>
        <dbReference type="ChEBI" id="CHEBI:57287"/>
        <dbReference type="ChEBI" id="CHEBI:57384"/>
        <dbReference type="ChEBI" id="CHEBI:58342"/>
        <dbReference type="ChEBI" id="CHEBI:90726"/>
    </reaction>
    <physiologicalReaction direction="left-to-right" evidence="10">
        <dbReference type="Rhea" id="RHEA:50253"/>
    </physiologicalReaction>
</comment>
<evidence type="ECO:0000256" key="1">
    <source>
        <dbReference type="ARBA" id="ARBA00004141"/>
    </source>
</evidence>
<keyword evidence="8 10" id="KW-0472">Membrane</keyword>
<keyword evidence="9 10" id="KW-0275">Fatty acid biosynthesis</keyword>
<keyword evidence="7 10" id="KW-0443">Lipid metabolism</keyword>
<dbReference type="EC" id="2.3.1.-" evidence="10"/>
<dbReference type="PANTHER" id="PTHR11157">
    <property type="entry name" value="FATTY ACID ACYL TRANSFERASE-RELATED"/>
    <property type="match status" value="1"/>
</dbReference>
<evidence type="ECO:0000256" key="10">
    <source>
        <dbReference type="RuleBase" id="RU361115"/>
    </source>
</evidence>
<feature type="transmembrane region" description="Helical" evidence="10">
    <location>
        <begin position="233"/>
        <end position="255"/>
    </location>
</feature>
<dbReference type="PROSITE" id="PS01188">
    <property type="entry name" value="ELO"/>
    <property type="match status" value="1"/>
</dbReference>
<organism evidence="11 12">
    <name type="scientific">Aureococcus anophagefferens</name>
    <name type="common">Harmful bloom alga</name>
    <dbReference type="NCBI Taxonomy" id="44056"/>
    <lineage>
        <taxon>Eukaryota</taxon>
        <taxon>Sar</taxon>
        <taxon>Stramenopiles</taxon>
        <taxon>Ochrophyta</taxon>
        <taxon>Pelagophyceae</taxon>
        <taxon>Pelagomonadales</taxon>
        <taxon>Pelagomonadaceae</taxon>
        <taxon>Aureococcus</taxon>
    </lineage>
</organism>
<keyword evidence="12" id="KW-1185">Reference proteome</keyword>
<dbReference type="Proteomes" id="UP001363151">
    <property type="component" value="Unassembled WGS sequence"/>
</dbReference>
<keyword evidence="4 10" id="KW-0812">Transmembrane</keyword>
<evidence type="ECO:0000256" key="9">
    <source>
        <dbReference type="ARBA" id="ARBA00023160"/>
    </source>
</evidence>
<sequence length="261" mass="30098">MTDYEAIGDQIIAWALVGSDVTDEPVKARSGARRATRSAARARNATRPWNASPAQLIMRAYPGDGIKLYGVAFLYNIAQVMLCSYMCIEAVIVAKRSNFNLVCNSYDAKHPPMANVLWLFYASKVLDFVDTFFIVIGKKWKQLSFLHVYHHTTIFLFYWLNLHVNYDGDIYLTIVLNGAIHTIMYYFVSMHTRDIWWKKYLTLAQLVQFTCMNAQAIYMFVTGCSATPPRVTAIYFVYIISLFILFLQFFMSSYVPKKKKQ</sequence>
<evidence type="ECO:0000256" key="5">
    <source>
        <dbReference type="ARBA" id="ARBA00022832"/>
    </source>
</evidence>
<evidence type="ECO:0000256" key="4">
    <source>
        <dbReference type="ARBA" id="ARBA00022692"/>
    </source>
</evidence>
<reference evidence="11 12" key="1">
    <citation type="submission" date="2024-03" db="EMBL/GenBank/DDBJ databases">
        <title>Aureococcus anophagefferens CCMP1851 and Kratosvirus quantuckense: Draft genome of a second virus-susceptible host strain in the model system.</title>
        <authorList>
            <person name="Chase E."/>
            <person name="Truchon A.R."/>
            <person name="Schepens W."/>
            <person name="Wilhelm S.W."/>
        </authorList>
    </citation>
    <scope>NUCLEOTIDE SEQUENCE [LARGE SCALE GENOMIC DNA]</scope>
    <source>
        <strain evidence="11 12">CCMP1851</strain>
    </source>
</reference>
<feature type="transmembrane region" description="Helical" evidence="10">
    <location>
        <begin position="148"/>
        <end position="164"/>
    </location>
</feature>
<comment type="caution">
    <text evidence="11">The sequence shown here is derived from an EMBL/GenBank/DDBJ whole genome shotgun (WGS) entry which is preliminary data.</text>
</comment>
<dbReference type="Pfam" id="PF01151">
    <property type="entry name" value="ELO"/>
    <property type="match status" value="1"/>
</dbReference>
<comment type="subcellular location">
    <subcellularLocation>
        <location evidence="1">Membrane</location>
        <topology evidence="1">Multi-pass membrane protein</topology>
    </subcellularLocation>
</comment>
<feature type="transmembrane region" description="Helical" evidence="10">
    <location>
        <begin position="200"/>
        <end position="221"/>
    </location>
</feature>
<dbReference type="InterPro" id="IPR002076">
    <property type="entry name" value="ELO_fam"/>
</dbReference>
<protein>
    <recommendedName>
        <fullName evidence="10">Elongation of fatty acids protein</fullName>
        <ecNumber evidence="10">2.3.1.-</ecNumber>
    </recommendedName>
</protein>
<gene>
    <name evidence="11" type="ORF">SO694_00067154</name>
</gene>
<proteinExistence type="inferred from homology"/>
<comment type="similarity">
    <text evidence="10">Belongs to the ELO family.</text>
</comment>
<evidence type="ECO:0000256" key="2">
    <source>
        <dbReference type="ARBA" id="ARBA00022516"/>
    </source>
</evidence>
<name>A0ABR1FQF7_AURAN</name>